<keyword evidence="2" id="KW-1185">Reference proteome</keyword>
<sequence length="61" mass="6713">MFAACHWRHDESDFVQSGDAVHEAIASRSGLIGLVHHEEADFVLDVLAVDGRPVSERTGLR</sequence>
<protein>
    <submittedName>
        <fullName evidence="1">Uncharacterized protein</fullName>
    </submittedName>
</protein>
<organism evidence="1 2">
    <name type="scientific">Frondihabitans sucicola</name>
    <dbReference type="NCBI Taxonomy" id="1268041"/>
    <lineage>
        <taxon>Bacteria</taxon>
        <taxon>Bacillati</taxon>
        <taxon>Actinomycetota</taxon>
        <taxon>Actinomycetes</taxon>
        <taxon>Micrococcales</taxon>
        <taxon>Microbacteriaceae</taxon>
        <taxon>Frondihabitans</taxon>
    </lineage>
</organism>
<proteinExistence type="predicted"/>
<dbReference type="Proteomes" id="UP001321486">
    <property type="component" value="Chromosome"/>
</dbReference>
<name>A0ABM8GNM9_9MICO</name>
<reference evidence="2" key="1">
    <citation type="journal article" date="2019" name="Int. J. Syst. Evol. Microbiol.">
        <title>The Global Catalogue of Microorganisms (GCM) 10K type strain sequencing project: providing services to taxonomists for standard genome sequencing and annotation.</title>
        <authorList>
            <consortium name="The Broad Institute Genomics Platform"/>
            <consortium name="The Broad Institute Genome Sequencing Center for Infectious Disease"/>
            <person name="Wu L."/>
            <person name="Ma J."/>
        </authorList>
    </citation>
    <scope>NUCLEOTIDE SEQUENCE [LARGE SCALE GENOMIC DNA]</scope>
    <source>
        <strain evidence="2">NBRC 108728</strain>
    </source>
</reference>
<evidence type="ECO:0000313" key="1">
    <source>
        <dbReference type="EMBL" id="BDZ50046.1"/>
    </source>
</evidence>
<evidence type="ECO:0000313" key="2">
    <source>
        <dbReference type="Proteomes" id="UP001321486"/>
    </source>
</evidence>
<dbReference type="EMBL" id="AP027732">
    <property type="protein sequence ID" value="BDZ50046.1"/>
    <property type="molecule type" value="Genomic_DNA"/>
</dbReference>
<accession>A0ABM8GNM9</accession>
<gene>
    <name evidence="1" type="ORF">GCM10025867_22870</name>
</gene>